<keyword evidence="3" id="KW-0812">Transmembrane</keyword>
<dbReference type="Pfam" id="PF24681">
    <property type="entry name" value="Kelch_KLHDC2_KLHL20_DRC7"/>
    <property type="match status" value="1"/>
</dbReference>
<keyword evidence="3" id="KW-0472">Membrane</keyword>
<accession>A0A9N8ZTV9</accession>
<dbReference type="SUPFAM" id="SSF117281">
    <property type="entry name" value="Kelch motif"/>
    <property type="match status" value="1"/>
</dbReference>
<evidence type="ECO:0000256" key="2">
    <source>
        <dbReference type="ARBA" id="ARBA00022737"/>
    </source>
</evidence>
<reference evidence="5" key="1">
    <citation type="submission" date="2021-06" db="EMBL/GenBank/DDBJ databases">
        <authorList>
            <person name="Kallberg Y."/>
            <person name="Tangrot J."/>
            <person name="Rosling A."/>
        </authorList>
    </citation>
    <scope>NUCLEOTIDE SEQUENCE</scope>
    <source>
        <strain evidence="5">UK204</strain>
    </source>
</reference>
<keyword evidence="2" id="KW-0677">Repeat</keyword>
<dbReference type="AlphaFoldDB" id="A0A9N8ZTV9"/>
<proteinExistence type="predicted"/>
<feature type="transmembrane region" description="Helical" evidence="3">
    <location>
        <begin position="360"/>
        <end position="383"/>
    </location>
</feature>
<dbReference type="Proteomes" id="UP000789570">
    <property type="component" value="Unassembled WGS sequence"/>
</dbReference>
<name>A0A9N8ZTV9_9GLOM</name>
<evidence type="ECO:0000256" key="1">
    <source>
        <dbReference type="ARBA" id="ARBA00022441"/>
    </source>
</evidence>
<dbReference type="OrthoDB" id="432528at2759"/>
<feature type="chain" id="PRO_5040191814" evidence="4">
    <location>
        <begin position="22"/>
        <end position="428"/>
    </location>
</feature>
<keyword evidence="1" id="KW-0880">Kelch repeat</keyword>
<gene>
    <name evidence="5" type="ORF">FCALED_LOCUS3974</name>
</gene>
<keyword evidence="6" id="KW-1185">Reference proteome</keyword>
<evidence type="ECO:0000256" key="3">
    <source>
        <dbReference type="SAM" id="Phobius"/>
    </source>
</evidence>
<evidence type="ECO:0000313" key="5">
    <source>
        <dbReference type="EMBL" id="CAG8506496.1"/>
    </source>
</evidence>
<dbReference type="PANTHER" id="PTHR46093:SF18">
    <property type="entry name" value="FIBRONECTIN TYPE-III DOMAIN-CONTAINING PROTEIN"/>
    <property type="match status" value="1"/>
</dbReference>
<sequence>MSKNFSLYIVSWVLIIQLSVGVNCQMLQRSLHTTTLVDNKLYIIGGVHDLNGGVIGNQFLYLDVSVPFNTDKLSWNDITSTNIVPAHSAAASGTSNGALILYGGNVFAEKTKMDLIYMFNALNNTWMNVPKLNDEKLRKSDLKGISVNDRIYLFGGMYNKTLTNSMVIFDPVNLGFTTGILINAPAPRMRHGATLLPNRQIAYFGGMDDFGVKFPLNEIHFYDTMSDSWSKKDATGRVPSGRDAFSSVLGLDGKRLIIFGGFQMAPADALHVLDLTNMLWTVPNITGKLPMSRYHHQANVVGRFMVISFGKDYDQTIDNDVLLLDISNNDNYVWTNSFDTQLPNPLSLKGKPSSTTNKSILISASVVSIIIFGFLVLTGVFLYKSHKKKQNRAKILRVPGLDTSNKKEEILEIPGNVLNNRDFMFHVM</sequence>
<keyword evidence="3" id="KW-1133">Transmembrane helix</keyword>
<dbReference type="EMBL" id="CAJVPQ010000735">
    <property type="protein sequence ID" value="CAG8506496.1"/>
    <property type="molecule type" value="Genomic_DNA"/>
</dbReference>
<evidence type="ECO:0000256" key="4">
    <source>
        <dbReference type="SAM" id="SignalP"/>
    </source>
</evidence>
<comment type="caution">
    <text evidence="5">The sequence shown here is derived from an EMBL/GenBank/DDBJ whole genome shotgun (WGS) entry which is preliminary data.</text>
</comment>
<dbReference type="InterPro" id="IPR015915">
    <property type="entry name" value="Kelch-typ_b-propeller"/>
</dbReference>
<feature type="signal peptide" evidence="4">
    <location>
        <begin position="1"/>
        <end position="21"/>
    </location>
</feature>
<dbReference type="Gene3D" id="2.120.10.80">
    <property type="entry name" value="Kelch-type beta propeller"/>
    <property type="match status" value="2"/>
</dbReference>
<evidence type="ECO:0000313" key="6">
    <source>
        <dbReference type="Proteomes" id="UP000789570"/>
    </source>
</evidence>
<protein>
    <submittedName>
        <fullName evidence="5">17417_t:CDS:1</fullName>
    </submittedName>
</protein>
<dbReference type="PANTHER" id="PTHR46093">
    <property type="entry name" value="ACYL-COA-BINDING DOMAIN-CONTAINING PROTEIN 5"/>
    <property type="match status" value="1"/>
</dbReference>
<keyword evidence="4" id="KW-0732">Signal</keyword>
<organism evidence="5 6">
    <name type="scientific">Funneliformis caledonium</name>
    <dbReference type="NCBI Taxonomy" id="1117310"/>
    <lineage>
        <taxon>Eukaryota</taxon>
        <taxon>Fungi</taxon>
        <taxon>Fungi incertae sedis</taxon>
        <taxon>Mucoromycota</taxon>
        <taxon>Glomeromycotina</taxon>
        <taxon>Glomeromycetes</taxon>
        <taxon>Glomerales</taxon>
        <taxon>Glomeraceae</taxon>
        <taxon>Funneliformis</taxon>
    </lineage>
</organism>